<dbReference type="AlphaFoldDB" id="A0A1H7DS79"/>
<dbReference type="RefSeq" id="WP_090871607.1">
    <property type="nucleotide sequence ID" value="NZ_FNYE01000031.1"/>
</dbReference>
<name>A0A1H7DS79_9BURK</name>
<evidence type="ECO:0000313" key="3">
    <source>
        <dbReference type="Proteomes" id="UP000198866"/>
    </source>
</evidence>
<accession>A0A1H7DS79</accession>
<gene>
    <name evidence="2" type="ORF">SAMN05192539_103133</name>
</gene>
<organism evidence="2 3">
    <name type="scientific">Paraburkholderia diazotrophica</name>
    <dbReference type="NCBI Taxonomy" id="667676"/>
    <lineage>
        <taxon>Bacteria</taxon>
        <taxon>Pseudomonadati</taxon>
        <taxon>Pseudomonadota</taxon>
        <taxon>Betaproteobacteria</taxon>
        <taxon>Burkholderiales</taxon>
        <taxon>Burkholderiaceae</taxon>
        <taxon>Paraburkholderia</taxon>
    </lineage>
</organism>
<proteinExistence type="predicted"/>
<dbReference type="OrthoDB" id="9113268at2"/>
<keyword evidence="3" id="KW-1185">Reference proteome</keyword>
<dbReference type="EMBL" id="FNYE01000031">
    <property type="protein sequence ID" value="SEK02160.1"/>
    <property type="molecule type" value="Genomic_DNA"/>
</dbReference>
<protein>
    <submittedName>
        <fullName evidence="2">Uncharacterized protein</fullName>
    </submittedName>
</protein>
<dbReference type="STRING" id="667676.SAMN05192539_103133"/>
<evidence type="ECO:0000256" key="1">
    <source>
        <dbReference type="SAM" id="Coils"/>
    </source>
</evidence>
<evidence type="ECO:0000313" key="2">
    <source>
        <dbReference type="EMBL" id="SEK02160.1"/>
    </source>
</evidence>
<dbReference type="Proteomes" id="UP000198866">
    <property type="component" value="Unassembled WGS sequence"/>
</dbReference>
<reference evidence="3" key="1">
    <citation type="submission" date="2016-10" db="EMBL/GenBank/DDBJ databases">
        <authorList>
            <person name="Varghese N."/>
            <person name="Submissions S."/>
        </authorList>
    </citation>
    <scope>NUCLEOTIDE SEQUENCE [LARGE SCALE GENOMIC DNA]</scope>
    <source>
        <strain evidence="3">LMG 26031</strain>
    </source>
</reference>
<keyword evidence="1" id="KW-0175">Coiled coil</keyword>
<feature type="coiled-coil region" evidence="1">
    <location>
        <begin position="508"/>
        <end position="535"/>
    </location>
</feature>
<dbReference type="Gene3D" id="3.40.50.2000">
    <property type="entry name" value="Glycogen Phosphorylase B"/>
    <property type="match status" value="1"/>
</dbReference>
<sequence length="541" mass="60032">MSRADFVQARVFYPTVDALASEIAAFHESGDLDAALTRIQAFVQAVILDRRAVAKVFADPVLDAWCQRIGLAVARQLPDSQAATDAGRVDCVILATELYRAGGHTAVMEDLVQTTGRFGPDTVILMTDALHTANLSIVKDRFGTAVRGEIAPAGNLVDKLRWTLSRLAALRPRQLMLFNHHHDPVAIAAAQPGVADETVFYHHADHQLCLGVTLQHTLHVDPHPMGFHHCRESIGLENNVYWPLVVKDQGWAPLPVDPTTTSGLCTCSSGSPNKFEHDYKYQYVDVLPHILSITRGTHIHIGPLSDETIAHIHAGLDARQVNRKRFVHVPWVRSVWKTLCDYRVDLYLASFPLGGGRVLIEAMGAGVPIIAHDCYLSPFMGGKDMLYPQAFVWRHPDQLFGYLARLQRQYLAAEGKSARLHYERHHTGAVLRECIDAGFATKPAPPMRAHVGDPLQEFLDDVHYALRDHLTAAEVAPVFSRRDLLESELLKERTAREIQSQALEVAYVAQTNALMQRYAEENAALRAALAQIKATKTPVQQ</sequence>